<dbReference type="EMBL" id="JBHRWI010000077">
    <property type="protein sequence ID" value="MFC3517333.1"/>
    <property type="molecule type" value="Genomic_DNA"/>
</dbReference>
<gene>
    <name evidence="2" type="ORF">ACFORO_44740</name>
</gene>
<comment type="caution">
    <text evidence="2">The sequence shown here is derived from an EMBL/GenBank/DDBJ whole genome shotgun (WGS) entry which is preliminary data.</text>
</comment>
<feature type="domain" description="DUF6292" evidence="1">
    <location>
        <begin position="23"/>
        <end position="109"/>
    </location>
</feature>
<reference evidence="3" key="1">
    <citation type="journal article" date="2019" name="Int. J. Syst. Evol. Microbiol.">
        <title>The Global Catalogue of Microorganisms (GCM) 10K type strain sequencing project: providing services to taxonomists for standard genome sequencing and annotation.</title>
        <authorList>
            <consortium name="The Broad Institute Genomics Platform"/>
            <consortium name="The Broad Institute Genome Sequencing Center for Infectious Disease"/>
            <person name="Wu L."/>
            <person name="Ma J."/>
        </authorList>
    </citation>
    <scope>NUCLEOTIDE SEQUENCE [LARGE SCALE GENOMIC DNA]</scope>
    <source>
        <strain evidence="3">CGMCC 4.7682</strain>
    </source>
</reference>
<accession>A0ABV7QYM5</accession>
<evidence type="ECO:0000313" key="2">
    <source>
        <dbReference type="EMBL" id="MFC3517333.1"/>
    </source>
</evidence>
<organism evidence="2 3">
    <name type="scientific">Amycolatopsis halotolerans</name>
    <dbReference type="NCBI Taxonomy" id="330083"/>
    <lineage>
        <taxon>Bacteria</taxon>
        <taxon>Bacillati</taxon>
        <taxon>Actinomycetota</taxon>
        <taxon>Actinomycetes</taxon>
        <taxon>Pseudonocardiales</taxon>
        <taxon>Pseudonocardiaceae</taxon>
        <taxon>Amycolatopsis</taxon>
    </lineage>
</organism>
<evidence type="ECO:0000259" key="1">
    <source>
        <dbReference type="Pfam" id="PF19809"/>
    </source>
</evidence>
<dbReference type="RefSeq" id="WP_377920200.1">
    <property type="nucleotide sequence ID" value="NZ_JBHSJT010000001.1"/>
</dbReference>
<dbReference type="Pfam" id="PF19809">
    <property type="entry name" value="DUF6292"/>
    <property type="match status" value="1"/>
</dbReference>
<proteinExistence type="predicted"/>
<evidence type="ECO:0000313" key="3">
    <source>
        <dbReference type="Proteomes" id="UP001595764"/>
    </source>
</evidence>
<dbReference type="InterPro" id="IPR046259">
    <property type="entry name" value="DUF6292"/>
</dbReference>
<dbReference type="Proteomes" id="UP001595764">
    <property type="component" value="Unassembled WGS sequence"/>
</dbReference>
<keyword evidence="3" id="KW-1185">Reference proteome</keyword>
<name>A0ABV7QYM5_9PSEU</name>
<sequence length="145" mass="15356">MAPVTAHFPSSDQHAVLAALRGYLAEVARALRTGLESCAVDPGPPLSARVGLDGRLPGYPGRDFALLWDEVHGWAIAVETHSGEDFIVLRYLGGGTVTPPPAELLGFVTALREDDHRIGQLAPPALRSVGSSAELDTLLRLRGVT</sequence>
<protein>
    <submittedName>
        <fullName evidence="2">DUF6292 family protein</fullName>
    </submittedName>
</protein>